<sequence>MARRLAQLLTPESSLLDFGCGSGRYLLSLQGRVGRAAGYDISPAALALLRARAAARGWDELSILGPETAALPQYVAQRGQVDLVLCLFGVLAHITSPVARAEALERMRLALKPGSGRLLLSVPNIRRRFRQEQRQMNGAAPGFVRYRRRINGGSVPLNYQLFDAERLRRELTEAGFLVRRLGCESVLPESWIVNGPAARHVDGILTPICPLRWCYGIYAEASC</sequence>
<dbReference type="GO" id="GO:0032259">
    <property type="term" value="P:methylation"/>
    <property type="evidence" value="ECO:0007669"/>
    <property type="project" value="UniProtKB-KW"/>
</dbReference>
<proteinExistence type="predicted"/>
<gene>
    <name evidence="1" type="ORF">KNW02_08255</name>
</gene>
<organism evidence="1 2">
    <name type="scientific">Paracoccus marinaquae</name>
    <dbReference type="NCBI Taxonomy" id="2841926"/>
    <lineage>
        <taxon>Bacteria</taxon>
        <taxon>Pseudomonadati</taxon>
        <taxon>Pseudomonadota</taxon>
        <taxon>Alphaproteobacteria</taxon>
        <taxon>Rhodobacterales</taxon>
        <taxon>Paracoccaceae</taxon>
        <taxon>Paracoccus</taxon>
    </lineage>
</organism>
<keyword evidence="2" id="KW-1185">Reference proteome</keyword>
<accession>A0ABS6AHW1</accession>
<reference evidence="1" key="1">
    <citation type="submission" date="2021-06" db="EMBL/GenBank/DDBJ databases">
        <title>Paracoccus bacterium XHP0099 sp. nov., isolated from the surface waters of the Yellow Sea.</title>
        <authorList>
            <person name="Xue H."/>
            <person name="Zhang D."/>
        </authorList>
    </citation>
    <scope>NUCLEOTIDE SEQUENCE</scope>
    <source>
        <strain evidence="1">XHP0099</strain>
    </source>
</reference>
<keyword evidence="1" id="KW-0808">Transferase</keyword>
<comment type="caution">
    <text evidence="1">The sequence shown here is derived from an EMBL/GenBank/DDBJ whole genome shotgun (WGS) entry which is preliminary data.</text>
</comment>
<dbReference type="GO" id="GO:0008168">
    <property type="term" value="F:methyltransferase activity"/>
    <property type="evidence" value="ECO:0007669"/>
    <property type="project" value="UniProtKB-KW"/>
</dbReference>
<dbReference type="CDD" id="cd02440">
    <property type="entry name" value="AdoMet_MTases"/>
    <property type="match status" value="1"/>
</dbReference>
<dbReference type="PANTHER" id="PTHR43861">
    <property type="entry name" value="TRANS-ACONITATE 2-METHYLTRANSFERASE-RELATED"/>
    <property type="match status" value="1"/>
</dbReference>
<evidence type="ECO:0000313" key="1">
    <source>
        <dbReference type="EMBL" id="MBU3030109.1"/>
    </source>
</evidence>
<keyword evidence="1" id="KW-0489">Methyltransferase</keyword>
<dbReference type="Pfam" id="PF13489">
    <property type="entry name" value="Methyltransf_23"/>
    <property type="match status" value="1"/>
</dbReference>
<evidence type="ECO:0000313" key="2">
    <source>
        <dbReference type="Proteomes" id="UP001166191"/>
    </source>
</evidence>
<dbReference type="EMBL" id="JAHKNG010000011">
    <property type="protein sequence ID" value="MBU3030109.1"/>
    <property type="molecule type" value="Genomic_DNA"/>
</dbReference>
<name>A0ABS6AHW1_9RHOB</name>
<dbReference type="Proteomes" id="UP001166191">
    <property type="component" value="Unassembled WGS sequence"/>
</dbReference>
<protein>
    <submittedName>
        <fullName evidence="1">Class I SAM-dependent methyltransferase</fullName>
    </submittedName>
</protein>